<evidence type="ECO:0000256" key="1">
    <source>
        <dbReference type="SAM" id="MobiDB-lite"/>
    </source>
</evidence>
<reference evidence="3" key="1">
    <citation type="journal article" date="2020" name="Stud. Mycol.">
        <title>101 Dothideomycetes genomes: a test case for predicting lifestyles and emergence of pathogens.</title>
        <authorList>
            <person name="Haridas S."/>
            <person name="Albert R."/>
            <person name="Binder M."/>
            <person name="Bloem J."/>
            <person name="Labutti K."/>
            <person name="Salamov A."/>
            <person name="Andreopoulos B."/>
            <person name="Baker S."/>
            <person name="Barry K."/>
            <person name="Bills G."/>
            <person name="Bluhm B."/>
            <person name="Cannon C."/>
            <person name="Castanera R."/>
            <person name="Culley D."/>
            <person name="Daum C."/>
            <person name="Ezra D."/>
            <person name="Gonzalez J."/>
            <person name="Henrissat B."/>
            <person name="Kuo A."/>
            <person name="Liang C."/>
            <person name="Lipzen A."/>
            <person name="Lutzoni F."/>
            <person name="Magnuson J."/>
            <person name="Mondo S."/>
            <person name="Nolan M."/>
            <person name="Ohm R."/>
            <person name="Pangilinan J."/>
            <person name="Park H.-J."/>
            <person name="Ramirez L."/>
            <person name="Alfaro M."/>
            <person name="Sun H."/>
            <person name="Tritt A."/>
            <person name="Yoshinaga Y."/>
            <person name="Zwiers L.-H."/>
            <person name="Turgeon B."/>
            <person name="Goodwin S."/>
            <person name="Spatafora J."/>
            <person name="Crous P."/>
            <person name="Grigoriev I."/>
        </authorList>
    </citation>
    <scope>NUCLEOTIDE SEQUENCE</scope>
    <source>
        <strain evidence="3">CBS 130266</strain>
    </source>
</reference>
<feature type="transmembrane region" description="Helical" evidence="2">
    <location>
        <begin position="32"/>
        <end position="51"/>
    </location>
</feature>
<comment type="caution">
    <text evidence="3">The sequence shown here is derived from an EMBL/GenBank/DDBJ whole genome shotgun (WGS) entry which is preliminary data.</text>
</comment>
<sequence length="176" mass="20810">MLKSIFLFLRRNPYKLYVNKLRKSYILAKLRYGYLGLIPSSITLYSIYLLTNLLTITVTKKRTYYRAYTNYVYSSYTYYYSKYTRPPTSSSSSPSKYKRDDTTSPPIIPYYRGYRCRSSSLNFINAFVTRSPSTIKRVSIRSIAIARIRSFNNNKVKEEGGEEDKEYYILKELYTS</sequence>
<name>A0A9P4NK83_9PEZI</name>
<dbReference type="EMBL" id="MU007075">
    <property type="protein sequence ID" value="KAF2424381.1"/>
    <property type="molecule type" value="Genomic_DNA"/>
</dbReference>
<protein>
    <submittedName>
        <fullName evidence="3">Uncharacterized protein</fullName>
    </submittedName>
</protein>
<accession>A0A9P4NK83</accession>
<organism evidence="3 4">
    <name type="scientific">Tothia fuscella</name>
    <dbReference type="NCBI Taxonomy" id="1048955"/>
    <lineage>
        <taxon>Eukaryota</taxon>
        <taxon>Fungi</taxon>
        <taxon>Dikarya</taxon>
        <taxon>Ascomycota</taxon>
        <taxon>Pezizomycotina</taxon>
        <taxon>Dothideomycetes</taxon>
        <taxon>Pleosporomycetidae</taxon>
        <taxon>Venturiales</taxon>
        <taxon>Cylindrosympodiaceae</taxon>
        <taxon>Tothia</taxon>
    </lineage>
</organism>
<keyword evidence="2" id="KW-1133">Transmembrane helix</keyword>
<dbReference type="AlphaFoldDB" id="A0A9P4NK83"/>
<keyword evidence="2" id="KW-0812">Transmembrane</keyword>
<keyword evidence="4" id="KW-1185">Reference proteome</keyword>
<evidence type="ECO:0000256" key="2">
    <source>
        <dbReference type="SAM" id="Phobius"/>
    </source>
</evidence>
<gene>
    <name evidence="3" type="ORF">EJ08DRAFT_663971</name>
</gene>
<feature type="compositionally biased region" description="Low complexity" evidence="1">
    <location>
        <begin position="84"/>
        <end position="95"/>
    </location>
</feature>
<evidence type="ECO:0000313" key="3">
    <source>
        <dbReference type="EMBL" id="KAF2424381.1"/>
    </source>
</evidence>
<evidence type="ECO:0000313" key="4">
    <source>
        <dbReference type="Proteomes" id="UP000800235"/>
    </source>
</evidence>
<keyword evidence="2" id="KW-0472">Membrane</keyword>
<feature type="region of interest" description="Disordered" evidence="1">
    <location>
        <begin position="84"/>
        <end position="104"/>
    </location>
</feature>
<dbReference type="Proteomes" id="UP000800235">
    <property type="component" value="Unassembled WGS sequence"/>
</dbReference>
<proteinExistence type="predicted"/>